<feature type="compositionally biased region" description="Polar residues" evidence="8">
    <location>
        <begin position="63"/>
        <end position="77"/>
    </location>
</feature>
<dbReference type="InterPro" id="IPR013087">
    <property type="entry name" value="Znf_C2H2_type"/>
</dbReference>
<dbReference type="InterPro" id="IPR036236">
    <property type="entry name" value="Znf_C2H2_sf"/>
</dbReference>
<comment type="subcellular location">
    <subcellularLocation>
        <location evidence="1">Nucleus</location>
    </subcellularLocation>
</comment>
<dbReference type="InterPro" id="IPR050331">
    <property type="entry name" value="Zinc_finger"/>
</dbReference>
<dbReference type="GO" id="GO:0010468">
    <property type="term" value="P:regulation of gene expression"/>
    <property type="evidence" value="ECO:0007669"/>
    <property type="project" value="TreeGrafter"/>
</dbReference>
<dbReference type="Gene3D" id="3.30.160.60">
    <property type="entry name" value="Classic Zinc Finger"/>
    <property type="match status" value="5"/>
</dbReference>
<keyword evidence="3" id="KW-0677">Repeat</keyword>
<feature type="region of interest" description="Disordered" evidence="8">
    <location>
        <begin position="57"/>
        <end position="90"/>
    </location>
</feature>
<feature type="region of interest" description="Disordered" evidence="8">
    <location>
        <begin position="190"/>
        <end position="267"/>
    </location>
</feature>
<feature type="domain" description="C2H2-type" evidence="9">
    <location>
        <begin position="665"/>
        <end position="689"/>
    </location>
</feature>
<keyword evidence="2" id="KW-0479">Metal-binding</keyword>
<evidence type="ECO:0000256" key="1">
    <source>
        <dbReference type="ARBA" id="ARBA00004123"/>
    </source>
</evidence>
<gene>
    <name evidence="10" type="ORF">BOX15_Mlig034255g2</name>
</gene>
<dbReference type="Pfam" id="PF00096">
    <property type="entry name" value="zf-C2H2"/>
    <property type="match status" value="2"/>
</dbReference>
<dbReference type="PROSITE" id="PS50157">
    <property type="entry name" value="ZINC_FINGER_C2H2_2"/>
    <property type="match status" value="7"/>
</dbReference>
<feature type="compositionally biased region" description="Polar residues" evidence="8">
    <location>
        <begin position="970"/>
        <end position="979"/>
    </location>
</feature>
<feature type="domain" description="C2H2-type" evidence="9">
    <location>
        <begin position="805"/>
        <end position="827"/>
    </location>
</feature>
<proteinExistence type="predicted"/>
<evidence type="ECO:0000256" key="4">
    <source>
        <dbReference type="ARBA" id="ARBA00022771"/>
    </source>
</evidence>
<feature type="domain" description="C2H2-type" evidence="9">
    <location>
        <begin position="836"/>
        <end position="864"/>
    </location>
</feature>
<feature type="region of interest" description="Disordered" evidence="8">
    <location>
        <begin position="942"/>
        <end position="992"/>
    </location>
</feature>
<keyword evidence="5" id="KW-0862">Zinc</keyword>
<feature type="region of interest" description="Disordered" evidence="8">
    <location>
        <begin position="1024"/>
        <end position="1107"/>
    </location>
</feature>
<evidence type="ECO:0000256" key="6">
    <source>
        <dbReference type="ARBA" id="ARBA00023242"/>
    </source>
</evidence>
<evidence type="ECO:0000259" key="9">
    <source>
        <dbReference type="PROSITE" id="PS50157"/>
    </source>
</evidence>
<organism evidence="10 11">
    <name type="scientific">Macrostomum lignano</name>
    <dbReference type="NCBI Taxonomy" id="282301"/>
    <lineage>
        <taxon>Eukaryota</taxon>
        <taxon>Metazoa</taxon>
        <taxon>Spiralia</taxon>
        <taxon>Lophotrochozoa</taxon>
        <taxon>Platyhelminthes</taxon>
        <taxon>Rhabditophora</taxon>
        <taxon>Macrostomorpha</taxon>
        <taxon>Macrostomida</taxon>
        <taxon>Macrostomidae</taxon>
        <taxon>Macrostomum</taxon>
    </lineage>
</organism>
<sequence length="1107" mass="118034">PPEEASSEAHALCVQIDQIRAGILSVRASLRLPLILYLQDTVNLIVDNDRVSQVPFRGGSGGCSVSRQPSKTVNSCHSNEDNGVDNVDDGDDVRDAEVGNAAATSAAMTIRSAAQPAVDNGEDVSGHVDEDEVGVVEEGVDDDDDDDDDVSGVKLCPLGDLSIADFNDLIADDPEDVLCAEVPEQLSVRAGQRSPLQQQQQQQQQDQSSQHHHLASASQLPPPPPPPPRQSLPPPAQSSTSPATTESNRMPVGSTMQSCSVTQQQQPQQHLMLSMVVDADESNSSAPPLSNLLGVGGGVGSSSGVAVPVADGVGSVSGGAAGTAAAAGNKCMRPKRKSQRPVKLDQESVDGGGGGNSSLPLSASAGPAAASAGIEPATSLTIASAAASSTDSTVANAVNAAAGFSFDDEDEEEDDAELACPVCLAEQQPAFSTWSAYLSHLAGHGTVGGASCRACRGTFANRATLLAHECLSASASSPGHRLARAGYFVGRSCPICLRHFEERARFINHSKRAHKAKGAASRGVVAAGSTSRCALCHNSERVFQSADELSTHLRMAHNKFACSLCCKPVATEAALQAHLKAIHANAVSRCQHCALVFGLERELRDHVALKHSLRCPHCGLAVQKKGQLLSHLRLAHGIRRLPGLVGVSGGPKSISSAAAVAASAFHCSVCARSFASRQALQLHKQQKHSSLALGVGGQEKQKHRRSKQQRQQQKQPRRCPVCAKVFRASSSLHRHQKLHQSPENRRSHACPHCPYATHDPTNYARHLIRHTDQRRYACPQCPKRFLCKKSLSDHLLFKHSETRSFPCEQCGAAFKTRGTLLRHLREHGPPALRKRHQCDLCGNRFVRLYNLKRHCAYAHKTNDGAGANDGDQIAQLSVPQLLVVEESVAAAAAADAAEDAAAKSILDSLVSAAPIGMSSADIDCKPVAVSTTLSALTVDHLQPQHHQHQQQSAGIWRPAAAVSQPPPESAASSGIRPTNPSQHQQQPHHHQSLLDEILWGNPSMSSGSAHVVDCCQPASVIVTSSASQHHHHAHQQQHHQQQQQQQDPWTVQQVSFASDCPSPPYAMASHHQQQQQHHQQQQQQQHQQQQVVSSDFSVGYLIGDSSR</sequence>
<feature type="domain" description="C2H2-type" evidence="9">
    <location>
        <begin position="560"/>
        <end position="588"/>
    </location>
</feature>
<accession>A0A267FLI9</accession>
<dbReference type="PANTHER" id="PTHR16515:SF66">
    <property type="entry name" value="C2H2-TYPE DOMAIN-CONTAINING PROTEIN"/>
    <property type="match status" value="1"/>
</dbReference>
<feature type="compositionally biased region" description="Basic residues" evidence="8">
    <location>
        <begin position="1028"/>
        <end position="1037"/>
    </location>
</feature>
<name>A0A267FLI9_9PLAT</name>
<feature type="domain" description="C2H2-type" evidence="9">
    <location>
        <begin position="613"/>
        <end position="641"/>
    </location>
</feature>
<feature type="compositionally biased region" description="Polar residues" evidence="8">
    <location>
        <begin position="1047"/>
        <end position="1056"/>
    </location>
</feature>
<evidence type="ECO:0000256" key="8">
    <source>
        <dbReference type="SAM" id="MobiDB-lite"/>
    </source>
</evidence>
<dbReference type="EMBL" id="NIVC01000983">
    <property type="protein sequence ID" value="PAA73987.1"/>
    <property type="molecule type" value="Genomic_DNA"/>
</dbReference>
<feature type="compositionally biased region" description="Low complexity" evidence="8">
    <location>
        <begin position="196"/>
        <end position="208"/>
    </location>
</feature>
<dbReference type="Proteomes" id="UP000215902">
    <property type="component" value="Unassembled WGS sequence"/>
</dbReference>
<dbReference type="GO" id="GO:0005634">
    <property type="term" value="C:nucleus"/>
    <property type="evidence" value="ECO:0007669"/>
    <property type="project" value="UniProtKB-SubCell"/>
</dbReference>
<feature type="compositionally biased region" description="Low complexity" evidence="8">
    <location>
        <begin position="1070"/>
        <end position="1090"/>
    </location>
</feature>
<feature type="domain" description="C2H2-type" evidence="9">
    <location>
        <begin position="776"/>
        <end position="804"/>
    </location>
</feature>
<reference evidence="10 11" key="1">
    <citation type="submission" date="2017-06" db="EMBL/GenBank/DDBJ databases">
        <title>A platform for efficient transgenesis in Macrostomum lignano, a flatworm model organism for stem cell research.</title>
        <authorList>
            <person name="Berezikov E."/>
        </authorList>
    </citation>
    <scope>NUCLEOTIDE SEQUENCE [LARGE SCALE GENOMIC DNA]</scope>
    <source>
        <strain evidence="10">DV1</strain>
        <tissue evidence="10">Whole organism</tissue>
    </source>
</reference>
<dbReference type="SMART" id="SM00355">
    <property type="entry name" value="ZnF_C2H2"/>
    <property type="match status" value="12"/>
</dbReference>
<keyword evidence="6" id="KW-0539">Nucleus</keyword>
<evidence type="ECO:0000256" key="5">
    <source>
        <dbReference type="ARBA" id="ARBA00022833"/>
    </source>
</evidence>
<evidence type="ECO:0000256" key="2">
    <source>
        <dbReference type="ARBA" id="ARBA00022723"/>
    </source>
</evidence>
<dbReference type="AlphaFoldDB" id="A0A267FLI9"/>
<feature type="region of interest" description="Disordered" evidence="8">
    <location>
        <begin position="325"/>
        <end position="366"/>
    </location>
</feature>
<feature type="domain" description="C2H2-type" evidence="9">
    <location>
        <begin position="717"/>
        <end position="744"/>
    </location>
</feature>
<protein>
    <recommendedName>
        <fullName evidence="9">C2H2-type domain-containing protein</fullName>
    </recommendedName>
</protein>
<evidence type="ECO:0000256" key="7">
    <source>
        <dbReference type="PROSITE-ProRule" id="PRU00042"/>
    </source>
</evidence>
<evidence type="ECO:0000256" key="3">
    <source>
        <dbReference type="ARBA" id="ARBA00022737"/>
    </source>
</evidence>
<evidence type="ECO:0000313" key="11">
    <source>
        <dbReference type="Proteomes" id="UP000215902"/>
    </source>
</evidence>
<feature type="region of interest" description="Disordered" evidence="8">
    <location>
        <begin position="685"/>
        <end position="719"/>
    </location>
</feature>
<feature type="non-terminal residue" evidence="10">
    <location>
        <position position="1"/>
    </location>
</feature>
<keyword evidence="4 7" id="KW-0863">Zinc-finger</keyword>
<dbReference type="SUPFAM" id="SSF57667">
    <property type="entry name" value="beta-beta-alpha zinc fingers"/>
    <property type="match status" value="3"/>
</dbReference>
<dbReference type="PROSITE" id="PS00028">
    <property type="entry name" value="ZINC_FINGER_C2H2_1"/>
    <property type="match status" value="9"/>
</dbReference>
<comment type="caution">
    <text evidence="10">The sequence shown here is derived from an EMBL/GenBank/DDBJ whole genome shotgun (WGS) entry which is preliminary data.</text>
</comment>
<keyword evidence="11" id="KW-1185">Reference proteome</keyword>
<dbReference type="STRING" id="282301.A0A267FLI9"/>
<dbReference type="PANTHER" id="PTHR16515">
    <property type="entry name" value="PR DOMAIN ZINC FINGER PROTEIN"/>
    <property type="match status" value="1"/>
</dbReference>
<dbReference type="OrthoDB" id="40579at2759"/>
<feature type="compositionally biased region" description="Low complexity" evidence="8">
    <location>
        <begin position="357"/>
        <end position="366"/>
    </location>
</feature>
<evidence type="ECO:0000313" key="10">
    <source>
        <dbReference type="EMBL" id="PAA73987.1"/>
    </source>
</evidence>
<dbReference type="GO" id="GO:0008270">
    <property type="term" value="F:zinc ion binding"/>
    <property type="evidence" value="ECO:0007669"/>
    <property type="project" value="UniProtKB-KW"/>
</dbReference>
<feature type="compositionally biased region" description="Pro residues" evidence="8">
    <location>
        <begin position="220"/>
        <end position="236"/>
    </location>
</feature>